<dbReference type="GO" id="GO:0004523">
    <property type="term" value="F:RNA-DNA hybrid ribonuclease activity"/>
    <property type="evidence" value="ECO:0007669"/>
    <property type="project" value="InterPro"/>
</dbReference>
<dbReference type="Pfam" id="PF13966">
    <property type="entry name" value="zf-RVT"/>
    <property type="match status" value="1"/>
</dbReference>
<evidence type="ECO:0000313" key="5">
    <source>
        <dbReference type="EMBL" id="VDD04358.1"/>
    </source>
</evidence>
<name>A0A3P6BPA3_BRACM</name>
<keyword evidence="1" id="KW-0812">Transmembrane</keyword>
<dbReference type="EMBL" id="LR031575">
    <property type="protein sequence ID" value="VDD04358.1"/>
    <property type="molecule type" value="Genomic_DNA"/>
</dbReference>
<dbReference type="InterPro" id="IPR002156">
    <property type="entry name" value="RNaseH_domain"/>
</dbReference>
<accession>A0A3P6BPA3</accession>
<keyword evidence="1" id="KW-1133">Transmembrane helix</keyword>
<sequence>MKWNKKRIEELLPLVAEEIQMIHPGSQATEDIYVWQPLQTGKYTAKSGYYTAAMKGQCIQEPIPDAFEWVKDIWNAKCSPKMKLFMWSIIQEAIPLGELLQRRGIQSEALCVRCKGVESTMHTFFNCPFAKEFWKLISLRQVVHLATEVDFKKAVIAFRRQICLPLSGVSSTILPWVCWALWTARNTLLFEKRTFTPTEVATKAIRLAREWINAQAHQTQSTNVLPHPKRKHQFRSATGDTPTCKSDAAYDAQSRRAGLAWIINKPSGRMIHQESRTQNFVPSPLVAEALALRAGLIDAVKLELPKLRMLSDNSTLVRAINNDAQAKEIFGIINDIQQISSAFVEISFTHISRSFNEDADRLAKLSLSAS</sequence>
<dbReference type="PANTHER" id="PTHR47074">
    <property type="entry name" value="BNAC02G40300D PROTEIN"/>
    <property type="match status" value="1"/>
</dbReference>
<reference evidence="5" key="1">
    <citation type="submission" date="2018-11" db="EMBL/GenBank/DDBJ databases">
        <authorList>
            <consortium name="Genoscope - CEA"/>
            <person name="William W."/>
        </authorList>
    </citation>
    <scope>NUCLEOTIDE SEQUENCE</scope>
</reference>
<feature type="domain" description="Reverse transcriptase zinc-binding" evidence="3">
    <location>
        <begin position="65"/>
        <end position="134"/>
    </location>
</feature>
<dbReference type="SUPFAM" id="SSF53098">
    <property type="entry name" value="Ribonuclease H-like"/>
    <property type="match status" value="1"/>
</dbReference>
<dbReference type="PANTHER" id="PTHR47074:SF11">
    <property type="entry name" value="REVERSE TRANSCRIPTASE-LIKE PROTEIN"/>
    <property type="match status" value="1"/>
</dbReference>
<dbReference type="EMBL" id="LS974624">
    <property type="protein sequence ID" value="CAG7898063.1"/>
    <property type="molecule type" value="Genomic_DNA"/>
</dbReference>
<dbReference type="Pfam" id="PF13456">
    <property type="entry name" value="RVT_3"/>
    <property type="match status" value="1"/>
</dbReference>
<dbReference type="Gene3D" id="3.30.420.10">
    <property type="entry name" value="Ribonuclease H-like superfamily/Ribonuclease H"/>
    <property type="match status" value="1"/>
</dbReference>
<evidence type="ECO:0000313" key="4">
    <source>
        <dbReference type="EMBL" id="CAG7898063.1"/>
    </source>
</evidence>
<dbReference type="InterPro" id="IPR036397">
    <property type="entry name" value="RNaseH_sf"/>
</dbReference>
<proteinExistence type="predicted"/>
<dbReference type="Proteomes" id="UP000694005">
    <property type="component" value="Chromosome A08"/>
</dbReference>
<dbReference type="GO" id="GO:0003676">
    <property type="term" value="F:nucleic acid binding"/>
    <property type="evidence" value="ECO:0007669"/>
    <property type="project" value="InterPro"/>
</dbReference>
<dbReference type="InterPro" id="IPR012337">
    <property type="entry name" value="RNaseH-like_sf"/>
</dbReference>
<dbReference type="InterPro" id="IPR052929">
    <property type="entry name" value="RNase_H-like_EbsB-rel"/>
</dbReference>
<keyword evidence="1" id="KW-0472">Membrane</keyword>
<gene>
    <name evidence="5" type="ORF">BRAA08T33512Z</name>
    <name evidence="4" type="ORF">BRAPAZ1V2_A08P17290.2</name>
</gene>
<organism evidence="5">
    <name type="scientific">Brassica campestris</name>
    <name type="common">Field mustard</name>
    <dbReference type="NCBI Taxonomy" id="3711"/>
    <lineage>
        <taxon>Eukaryota</taxon>
        <taxon>Viridiplantae</taxon>
        <taxon>Streptophyta</taxon>
        <taxon>Embryophyta</taxon>
        <taxon>Tracheophyta</taxon>
        <taxon>Spermatophyta</taxon>
        <taxon>Magnoliopsida</taxon>
        <taxon>eudicotyledons</taxon>
        <taxon>Gunneridae</taxon>
        <taxon>Pentapetalae</taxon>
        <taxon>rosids</taxon>
        <taxon>malvids</taxon>
        <taxon>Brassicales</taxon>
        <taxon>Brassicaceae</taxon>
        <taxon>Brassiceae</taxon>
        <taxon>Brassica</taxon>
    </lineage>
</organism>
<dbReference type="CDD" id="cd06222">
    <property type="entry name" value="RNase_H_like"/>
    <property type="match status" value="1"/>
</dbReference>
<evidence type="ECO:0000259" key="2">
    <source>
        <dbReference type="Pfam" id="PF13456"/>
    </source>
</evidence>
<evidence type="ECO:0000259" key="3">
    <source>
        <dbReference type="Pfam" id="PF13966"/>
    </source>
</evidence>
<dbReference type="InterPro" id="IPR044730">
    <property type="entry name" value="RNase_H-like_dom_plant"/>
</dbReference>
<dbReference type="AlphaFoldDB" id="A0A3P6BPA3"/>
<protein>
    <submittedName>
        <fullName evidence="4">Uncharacterized protein</fullName>
    </submittedName>
</protein>
<feature type="domain" description="RNase H type-1" evidence="2">
    <location>
        <begin position="246"/>
        <end position="365"/>
    </location>
</feature>
<dbReference type="Gramene" id="A08p17290.2_BraZ1">
    <property type="protein sequence ID" value="A08p17290.2_BraZ1.CDS.1"/>
    <property type="gene ID" value="A08g17290.2_BraZ1"/>
</dbReference>
<evidence type="ECO:0000256" key="1">
    <source>
        <dbReference type="SAM" id="Phobius"/>
    </source>
</evidence>
<dbReference type="InterPro" id="IPR026960">
    <property type="entry name" value="RVT-Znf"/>
</dbReference>
<feature type="transmembrane region" description="Helical" evidence="1">
    <location>
        <begin position="162"/>
        <end position="182"/>
    </location>
</feature>